<feature type="domain" description="DUF7041" evidence="2">
    <location>
        <begin position="23"/>
        <end position="103"/>
    </location>
</feature>
<protein>
    <recommendedName>
        <fullName evidence="2">DUF7041 domain-containing protein</fullName>
    </recommendedName>
</protein>
<sequence>MEHKQEISEPTDLAAISVQSRLLPFWREYPRMWFIQFEAVVEPQKTSDENKYRYVLGQLQPTDLQHITDIVIKPPEKNKYEAIKQRLLSVYEQSEVKNFKNLISGLELGNQKPSQLLRRMRELGGSMITEDGIKIEWMNHLPAQIRVVLSVNTDSSLDMLAAMADKMMEYSESSNIAAVSSSQPDSAAVNQQVMSAQIQVLSKQLEKLTLEISELRSSRGRPHHRRHQRSRSRSKSTAKYHSDPNRVCYYHYRFGDHARRCVSPCAKRNQNKPSEN</sequence>
<name>A0AAD7YYU9_MYTSE</name>
<feature type="compositionally biased region" description="Basic residues" evidence="1">
    <location>
        <begin position="218"/>
        <end position="238"/>
    </location>
</feature>
<dbReference type="Pfam" id="PF23055">
    <property type="entry name" value="DUF7041"/>
    <property type="match status" value="1"/>
</dbReference>
<dbReference type="PANTHER" id="PTHR33327">
    <property type="entry name" value="ENDONUCLEASE"/>
    <property type="match status" value="1"/>
</dbReference>
<proteinExistence type="predicted"/>
<dbReference type="Proteomes" id="UP001231518">
    <property type="component" value="Chromosome 16"/>
</dbReference>
<comment type="caution">
    <text evidence="3">The sequence shown here is derived from an EMBL/GenBank/DDBJ whole genome shotgun (WGS) entry which is preliminary data.</text>
</comment>
<accession>A0AAD7YYU9</accession>
<keyword evidence="4" id="KW-1185">Reference proteome</keyword>
<dbReference type="EMBL" id="JARGEI010000005">
    <property type="protein sequence ID" value="KAJ8731370.1"/>
    <property type="molecule type" value="Genomic_DNA"/>
</dbReference>
<evidence type="ECO:0000313" key="3">
    <source>
        <dbReference type="EMBL" id="KAJ8731370.1"/>
    </source>
</evidence>
<evidence type="ECO:0000256" key="1">
    <source>
        <dbReference type="SAM" id="MobiDB-lite"/>
    </source>
</evidence>
<feature type="region of interest" description="Disordered" evidence="1">
    <location>
        <begin position="215"/>
        <end position="240"/>
    </location>
</feature>
<gene>
    <name evidence="3" type="ORF">PYW07_004534</name>
</gene>
<evidence type="ECO:0000313" key="4">
    <source>
        <dbReference type="Proteomes" id="UP001231518"/>
    </source>
</evidence>
<dbReference type="AlphaFoldDB" id="A0AAD7YYU9"/>
<dbReference type="PANTHER" id="PTHR33327:SF3">
    <property type="entry name" value="RNA-DIRECTED DNA POLYMERASE"/>
    <property type="match status" value="1"/>
</dbReference>
<evidence type="ECO:0000259" key="2">
    <source>
        <dbReference type="Pfam" id="PF23055"/>
    </source>
</evidence>
<reference evidence="3" key="1">
    <citation type="submission" date="2023-03" db="EMBL/GenBank/DDBJ databases">
        <title>Chromosome-level genomes of two armyworms, Mythimna separata and Mythimna loreyi, provide insights into the biosynthesis and reception of sex pheromones.</title>
        <authorList>
            <person name="Zhao H."/>
        </authorList>
    </citation>
    <scope>NUCLEOTIDE SEQUENCE</scope>
    <source>
        <strain evidence="3">BeijingLab</strain>
        <tissue evidence="3">Pupa</tissue>
    </source>
</reference>
<dbReference type="InterPro" id="IPR055469">
    <property type="entry name" value="DUF7041"/>
</dbReference>
<organism evidence="3 4">
    <name type="scientific">Mythimna separata</name>
    <name type="common">Oriental armyworm</name>
    <name type="synonym">Pseudaletia separata</name>
    <dbReference type="NCBI Taxonomy" id="271217"/>
    <lineage>
        <taxon>Eukaryota</taxon>
        <taxon>Metazoa</taxon>
        <taxon>Ecdysozoa</taxon>
        <taxon>Arthropoda</taxon>
        <taxon>Hexapoda</taxon>
        <taxon>Insecta</taxon>
        <taxon>Pterygota</taxon>
        <taxon>Neoptera</taxon>
        <taxon>Endopterygota</taxon>
        <taxon>Lepidoptera</taxon>
        <taxon>Glossata</taxon>
        <taxon>Ditrysia</taxon>
        <taxon>Noctuoidea</taxon>
        <taxon>Noctuidae</taxon>
        <taxon>Noctuinae</taxon>
        <taxon>Hadenini</taxon>
        <taxon>Mythimna</taxon>
    </lineage>
</organism>